<evidence type="ECO:0000313" key="3">
    <source>
        <dbReference type="Proteomes" id="UP001162164"/>
    </source>
</evidence>
<dbReference type="InterPro" id="IPR000477">
    <property type="entry name" value="RT_dom"/>
</dbReference>
<keyword evidence="3" id="KW-1185">Reference proteome</keyword>
<comment type="caution">
    <text evidence="2">The sequence shown here is derived from an EMBL/GenBank/DDBJ whole genome shotgun (WGS) entry which is preliminary data.</text>
</comment>
<evidence type="ECO:0000259" key="1">
    <source>
        <dbReference type="PROSITE" id="PS50878"/>
    </source>
</evidence>
<gene>
    <name evidence="2" type="ORF">NQ317_019096</name>
</gene>
<accession>A0ABQ9JKV3</accession>
<feature type="domain" description="Reverse transcriptase" evidence="1">
    <location>
        <begin position="1"/>
        <end position="91"/>
    </location>
</feature>
<dbReference type="Proteomes" id="UP001162164">
    <property type="component" value="Unassembled WGS sequence"/>
</dbReference>
<name>A0ABQ9JKV3_9CUCU</name>
<reference evidence="2" key="1">
    <citation type="journal article" date="2023" name="Insect Mol. Biol.">
        <title>Genome sequencing provides insights into the evolution of gene families encoding plant cell wall-degrading enzymes in longhorned beetles.</title>
        <authorList>
            <person name="Shin N.R."/>
            <person name="Okamura Y."/>
            <person name="Kirsch R."/>
            <person name="Pauchet Y."/>
        </authorList>
    </citation>
    <scope>NUCLEOTIDE SEQUENCE</scope>
    <source>
        <strain evidence="2">MMC_N1</strain>
    </source>
</reference>
<evidence type="ECO:0000313" key="2">
    <source>
        <dbReference type="EMBL" id="KAJ8978660.1"/>
    </source>
</evidence>
<dbReference type="EMBL" id="JAPWTJ010000412">
    <property type="protein sequence ID" value="KAJ8978660.1"/>
    <property type="molecule type" value="Genomic_DNA"/>
</dbReference>
<protein>
    <recommendedName>
        <fullName evidence="1">Reverse transcriptase domain-containing protein</fullName>
    </recommendedName>
</protein>
<proteinExistence type="predicted"/>
<dbReference type="PROSITE" id="PS50878">
    <property type="entry name" value="RT_POL"/>
    <property type="match status" value="1"/>
</dbReference>
<dbReference type="Pfam" id="PF00078">
    <property type="entry name" value="RVT_1"/>
    <property type="match status" value="1"/>
</dbReference>
<sequence length="159" mass="17348">MDTAQGTRLVAYADDLAAVVTGENKRKLMENGNRVMEDVDVWMKGHGLELAPDKTEAVILTGMRRATDVQFKLREGEVGPKKEVNYLGITIERGMVFGPHVNKVAEKAERTAAALSRLMPNIGGPQTKEKESYGWSGGVDCALRGGNMGIGDENRKTQE</sequence>
<organism evidence="2 3">
    <name type="scientific">Molorchus minor</name>
    <dbReference type="NCBI Taxonomy" id="1323400"/>
    <lineage>
        <taxon>Eukaryota</taxon>
        <taxon>Metazoa</taxon>
        <taxon>Ecdysozoa</taxon>
        <taxon>Arthropoda</taxon>
        <taxon>Hexapoda</taxon>
        <taxon>Insecta</taxon>
        <taxon>Pterygota</taxon>
        <taxon>Neoptera</taxon>
        <taxon>Endopterygota</taxon>
        <taxon>Coleoptera</taxon>
        <taxon>Polyphaga</taxon>
        <taxon>Cucujiformia</taxon>
        <taxon>Chrysomeloidea</taxon>
        <taxon>Cerambycidae</taxon>
        <taxon>Lamiinae</taxon>
        <taxon>Monochamini</taxon>
        <taxon>Molorchus</taxon>
    </lineage>
</organism>